<evidence type="ECO:0000256" key="3">
    <source>
        <dbReference type="ARBA" id="ARBA00007931"/>
    </source>
</evidence>
<keyword evidence="7" id="KW-0479">Metal-binding</keyword>
<reference evidence="15 17" key="1">
    <citation type="submission" date="2019-03" db="EMBL/GenBank/DDBJ databases">
        <title>Genomic Encyclopedia of Type Strains, Phase IV (KMG-IV): sequencing the most valuable type-strain genomes for metagenomic binning, comparative biology and taxonomic classification.</title>
        <authorList>
            <person name="Goeker M."/>
        </authorList>
    </citation>
    <scope>NUCLEOTIDE SEQUENCE [LARGE SCALE GENOMIC DNA]</scope>
    <source>
        <strain evidence="15 17">DSM 17474</strain>
    </source>
</reference>
<evidence type="ECO:0000256" key="2">
    <source>
        <dbReference type="ARBA" id="ARBA00004651"/>
    </source>
</evidence>
<accession>A0AAE9GZ00</accession>
<dbReference type="RefSeq" id="WP_132953704.1">
    <property type="nucleotide sequence ID" value="NZ_CP091507.1"/>
</dbReference>
<evidence type="ECO:0000256" key="1">
    <source>
        <dbReference type="ARBA" id="ARBA00001947"/>
    </source>
</evidence>
<feature type="domain" description="Peptidase M50" evidence="14">
    <location>
        <begin position="128"/>
        <end position="188"/>
    </location>
</feature>
<keyword evidence="9" id="KW-0862">Zinc</keyword>
<evidence type="ECO:0000256" key="13">
    <source>
        <dbReference type="SAM" id="Phobius"/>
    </source>
</evidence>
<dbReference type="Proteomes" id="UP000294721">
    <property type="component" value="Unassembled WGS sequence"/>
</dbReference>
<dbReference type="CDD" id="cd06158">
    <property type="entry name" value="S2P-M50_like_1"/>
    <property type="match status" value="1"/>
</dbReference>
<feature type="transmembrane region" description="Helical" evidence="13">
    <location>
        <begin position="96"/>
        <end position="121"/>
    </location>
</feature>
<keyword evidence="8" id="KW-0378">Hydrolase</keyword>
<comment type="subcellular location">
    <subcellularLocation>
        <location evidence="2">Cell membrane</location>
        <topology evidence="2">Multi-pass membrane protein</topology>
    </subcellularLocation>
</comment>
<evidence type="ECO:0000256" key="11">
    <source>
        <dbReference type="ARBA" id="ARBA00023049"/>
    </source>
</evidence>
<keyword evidence="4" id="KW-1003">Cell membrane</keyword>
<dbReference type="EMBL" id="SLXE01000011">
    <property type="protein sequence ID" value="TCP06458.1"/>
    <property type="molecule type" value="Genomic_DNA"/>
</dbReference>
<proteinExistence type="inferred from homology"/>
<dbReference type="AlphaFoldDB" id="A0AAE9GZ00"/>
<reference evidence="16" key="2">
    <citation type="submission" date="2021-12" db="EMBL/GenBank/DDBJ databases">
        <authorList>
            <person name="Veyrier F.J."/>
        </authorList>
    </citation>
    <scope>NUCLEOTIDE SEQUENCE</scope>
    <source>
        <strain evidence="16">1258/02</strain>
    </source>
</reference>
<evidence type="ECO:0000313" key="16">
    <source>
        <dbReference type="EMBL" id="UOO79541.1"/>
    </source>
</evidence>
<evidence type="ECO:0000256" key="5">
    <source>
        <dbReference type="ARBA" id="ARBA00022670"/>
    </source>
</evidence>
<evidence type="ECO:0000259" key="14">
    <source>
        <dbReference type="Pfam" id="PF02163"/>
    </source>
</evidence>
<dbReference type="PANTHER" id="PTHR35864">
    <property type="entry name" value="ZINC METALLOPROTEASE MJ0611-RELATED"/>
    <property type="match status" value="1"/>
</dbReference>
<keyword evidence="6 13" id="KW-0812">Transmembrane</keyword>
<organism evidence="16 18">
    <name type="scientific">Uruburuella suis</name>
    <dbReference type="NCBI Taxonomy" id="252130"/>
    <lineage>
        <taxon>Bacteria</taxon>
        <taxon>Pseudomonadati</taxon>
        <taxon>Pseudomonadota</taxon>
        <taxon>Betaproteobacteria</taxon>
        <taxon>Neisseriales</taxon>
        <taxon>Neisseriaceae</taxon>
        <taxon>Uruburuella</taxon>
    </lineage>
</organism>
<dbReference type="GO" id="GO:0008237">
    <property type="term" value="F:metallopeptidase activity"/>
    <property type="evidence" value="ECO:0007669"/>
    <property type="project" value="UniProtKB-KW"/>
</dbReference>
<feature type="transmembrane region" description="Helical" evidence="13">
    <location>
        <begin position="56"/>
        <end position="76"/>
    </location>
</feature>
<dbReference type="PANTHER" id="PTHR35864:SF1">
    <property type="entry name" value="ZINC METALLOPROTEASE YWHC-RELATED"/>
    <property type="match status" value="1"/>
</dbReference>
<evidence type="ECO:0000313" key="17">
    <source>
        <dbReference type="Proteomes" id="UP000294721"/>
    </source>
</evidence>
<keyword evidence="17" id="KW-1185">Reference proteome</keyword>
<evidence type="ECO:0000256" key="12">
    <source>
        <dbReference type="ARBA" id="ARBA00023136"/>
    </source>
</evidence>
<dbReference type="InterPro" id="IPR044537">
    <property type="entry name" value="Rip2-like"/>
</dbReference>
<protein>
    <submittedName>
        <fullName evidence="16">Site-2 protease family protein</fullName>
    </submittedName>
    <submittedName>
        <fullName evidence="15">Zn-dependent protease</fullName>
    </submittedName>
</protein>
<evidence type="ECO:0000256" key="6">
    <source>
        <dbReference type="ARBA" id="ARBA00022692"/>
    </source>
</evidence>
<dbReference type="Pfam" id="PF02163">
    <property type="entry name" value="Peptidase_M50"/>
    <property type="match status" value="1"/>
</dbReference>
<reference evidence="16" key="3">
    <citation type="journal article" date="2022" name="Res Sq">
        <title>Evolution of multicellular longitudinally dividing oral cavity symbionts (Neisseriaceae).</title>
        <authorList>
            <person name="Nyongesa S."/>
            <person name="Weber P."/>
            <person name="Bernet E."/>
            <person name="Pullido F."/>
            <person name="Nieckarz M."/>
            <person name="Delaby M."/>
            <person name="Nieves C."/>
            <person name="Viehboeck T."/>
            <person name="Krause N."/>
            <person name="Rivera-Millot A."/>
            <person name="Nakamura A."/>
            <person name="Vischer N."/>
            <person name="VanNieuwenhze M."/>
            <person name="Brun Y."/>
            <person name="Cava F."/>
            <person name="Bulgheresi S."/>
            <person name="Veyrier F."/>
        </authorList>
    </citation>
    <scope>NUCLEOTIDE SEQUENCE</scope>
    <source>
        <strain evidence="16">1258/02</strain>
    </source>
</reference>
<keyword evidence="10 13" id="KW-1133">Transmembrane helix</keyword>
<keyword evidence="5 16" id="KW-0645">Protease</keyword>
<evidence type="ECO:0000256" key="9">
    <source>
        <dbReference type="ARBA" id="ARBA00022833"/>
    </source>
</evidence>
<dbReference type="KEGG" id="usu:LVJ78_00450"/>
<comment type="cofactor">
    <cofactor evidence="1">
        <name>Zn(2+)</name>
        <dbReference type="ChEBI" id="CHEBI:29105"/>
    </cofactor>
</comment>
<evidence type="ECO:0000313" key="18">
    <source>
        <dbReference type="Proteomes" id="UP000829756"/>
    </source>
</evidence>
<dbReference type="GO" id="GO:0005886">
    <property type="term" value="C:plasma membrane"/>
    <property type="evidence" value="ECO:0007669"/>
    <property type="project" value="UniProtKB-SubCell"/>
</dbReference>
<feature type="transmembrane region" description="Helical" evidence="13">
    <location>
        <begin position="175"/>
        <end position="193"/>
    </location>
</feature>
<sequence length="216" mass="23883">MGNFNLGIFLLAVLPVLLAITVHEAAHGYAARHYGDHTAEQLGRLTLNPLAHIDPIGTIVVPAVMFFTTGFMFGWAKPVPVVSRNFRDTRIGMRMVAIAGPASNFVMMFGWAVLMMLSPLVPENFQNPMQQMAYFGVMINAVLFVLNMLPILPLDGGRFVDTFLSAKASFQFRKIEPYGMWILIALLFTGLLSKIMQPFLALVLGIVQGFMRLFGG</sequence>
<feature type="transmembrane region" description="Helical" evidence="13">
    <location>
        <begin position="133"/>
        <end position="154"/>
    </location>
</feature>
<comment type="similarity">
    <text evidence="3">Belongs to the peptidase M50B family.</text>
</comment>
<dbReference type="InterPro" id="IPR052348">
    <property type="entry name" value="Metallopeptidase_M50B"/>
</dbReference>
<dbReference type="Proteomes" id="UP000829756">
    <property type="component" value="Chromosome"/>
</dbReference>
<dbReference type="EMBL" id="CP091507">
    <property type="protein sequence ID" value="UOO79541.1"/>
    <property type="molecule type" value="Genomic_DNA"/>
</dbReference>
<keyword evidence="12 13" id="KW-0472">Membrane</keyword>
<evidence type="ECO:0000256" key="10">
    <source>
        <dbReference type="ARBA" id="ARBA00022989"/>
    </source>
</evidence>
<evidence type="ECO:0000313" key="15">
    <source>
        <dbReference type="EMBL" id="TCP06458.1"/>
    </source>
</evidence>
<dbReference type="GO" id="GO:0046872">
    <property type="term" value="F:metal ion binding"/>
    <property type="evidence" value="ECO:0007669"/>
    <property type="project" value="UniProtKB-KW"/>
</dbReference>
<gene>
    <name evidence="15" type="ORF">EV680_11112</name>
    <name evidence="16" type="ORF">LVJ78_00450</name>
</gene>
<evidence type="ECO:0000256" key="8">
    <source>
        <dbReference type="ARBA" id="ARBA00022801"/>
    </source>
</evidence>
<dbReference type="InterPro" id="IPR008915">
    <property type="entry name" value="Peptidase_M50"/>
</dbReference>
<dbReference type="GO" id="GO:0006508">
    <property type="term" value="P:proteolysis"/>
    <property type="evidence" value="ECO:0007669"/>
    <property type="project" value="UniProtKB-KW"/>
</dbReference>
<evidence type="ECO:0000256" key="4">
    <source>
        <dbReference type="ARBA" id="ARBA00022475"/>
    </source>
</evidence>
<evidence type="ECO:0000256" key="7">
    <source>
        <dbReference type="ARBA" id="ARBA00022723"/>
    </source>
</evidence>
<name>A0AAE9GZ00_9NEIS</name>
<keyword evidence="11" id="KW-0482">Metalloprotease</keyword>